<feature type="compositionally biased region" description="Polar residues" evidence="1">
    <location>
        <begin position="1"/>
        <end position="20"/>
    </location>
</feature>
<gene>
    <name evidence="2" type="ORF">HMPREF9104_01526</name>
</gene>
<feature type="region of interest" description="Disordered" evidence="1">
    <location>
        <begin position="54"/>
        <end position="78"/>
    </location>
</feature>
<organism evidence="2 3">
    <name type="scientific">Lentilactobacillus kisonensis F0435</name>
    <dbReference type="NCBI Taxonomy" id="797516"/>
    <lineage>
        <taxon>Bacteria</taxon>
        <taxon>Bacillati</taxon>
        <taxon>Bacillota</taxon>
        <taxon>Bacilli</taxon>
        <taxon>Lactobacillales</taxon>
        <taxon>Lactobacillaceae</taxon>
        <taxon>Lentilactobacillus</taxon>
    </lineage>
</organism>
<protein>
    <submittedName>
        <fullName evidence="2">Uncharacterized protein</fullName>
    </submittedName>
</protein>
<evidence type="ECO:0000313" key="2">
    <source>
        <dbReference type="EMBL" id="EHO51206.1"/>
    </source>
</evidence>
<evidence type="ECO:0000313" key="3">
    <source>
        <dbReference type="Proteomes" id="UP000005025"/>
    </source>
</evidence>
<dbReference type="STRING" id="797516.HMPREF9104_01526"/>
<dbReference type="RefSeq" id="WP_008856701.1">
    <property type="nucleotide sequence ID" value="NZ_JH591038.1"/>
</dbReference>
<dbReference type="PATRIC" id="fig|797516.3.peg.1356"/>
<proteinExistence type="predicted"/>
<dbReference type="Proteomes" id="UP000005025">
    <property type="component" value="Unassembled WGS sequence"/>
</dbReference>
<feature type="compositionally biased region" description="Low complexity" evidence="1">
    <location>
        <begin position="61"/>
        <end position="78"/>
    </location>
</feature>
<name>H1LG00_9LACO</name>
<accession>H1LG00</accession>
<sequence>MQISLPSAPLTDQIQPTGSQKIVKPGPFTLATTPKPVLASGHFTARPTAYHYSVTRKVSKQPTPTQPTTAPTTTPTVQPVTIPSKLTPIQRLSLNFEMANQKKQPKDQLATPVITTNHQMTKHPSGGPIHTQLGLYFATLSGTINFGTTANEEAHLDNPFI</sequence>
<dbReference type="HOGENOM" id="CLU_1641606_0_0_9"/>
<reference evidence="2 3" key="1">
    <citation type="submission" date="2011-09" db="EMBL/GenBank/DDBJ databases">
        <authorList>
            <person name="Weinstock G."/>
            <person name="Sodergren E."/>
            <person name="Clifton S."/>
            <person name="Fulton L."/>
            <person name="Fulton B."/>
            <person name="Courtney L."/>
            <person name="Fronick C."/>
            <person name="Harrison M."/>
            <person name="Strong C."/>
            <person name="Farmer C."/>
            <person name="Delahaunty K."/>
            <person name="Markovic C."/>
            <person name="Hall O."/>
            <person name="Minx P."/>
            <person name="Tomlinson C."/>
            <person name="Mitreva M."/>
            <person name="Hou S."/>
            <person name="Chen J."/>
            <person name="Wollam A."/>
            <person name="Pepin K.H."/>
            <person name="Johnson M."/>
            <person name="Bhonagiri V."/>
            <person name="Zhang X."/>
            <person name="Suruliraj S."/>
            <person name="Warren W."/>
            <person name="Chinwalla A."/>
            <person name="Mardis E.R."/>
            <person name="Wilson R.K."/>
        </authorList>
    </citation>
    <scope>NUCLEOTIDE SEQUENCE [LARGE SCALE GENOMIC DNA]</scope>
    <source>
        <strain evidence="2 3">F0435</strain>
    </source>
</reference>
<comment type="caution">
    <text evidence="2">The sequence shown here is derived from an EMBL/GenBank/DDBJ whole genome shotgun (WGS) entry which is preliminary data.</text>
</comment>
<dbReference type="EMBL" id="AGRJ01000151">
    <property type="protein sequence ID" value="EHO51206.1"/>
    <property type="molecule type" value="Genomic_DNA"/>
</dbReference>
<evidence type="ECO:0000256" key="1">
    <source>
        <dbReference type="SAM" id="MobiDB-lite"/>
    </source>
</evidence>
<feature type="region of interest" description="Disordered" evidence="1">
    <location>
        <begin position="1"/>
        <end position="27"/>
    </location>
</feature>
<dbReference type="AlphaFoldDB" id="H1LG00"/>